<dbReference type="Gene3D" id="3.90.550.10">
    <property type="entry name" value="Spore Coat Polysaccharide Biosynthesis Protein SpsA, Chain A"/>
    <property type="match status" value="1"/>
</dbReference>
<evidence type="ECO:0000313" key="2">
    <source>
        <dbReference type="EMBL" id="OIN61269.1"/>
    </source>
</evidence>
<dbReference type="AlphaFoldDB" id="A0A1S2VR62"/>
<feature type="domain" description="Glycosyltransferase 2-like" evidence="1">
    <location>
        <begin position="2"/>
        <end position="127"/>
    </location>
</feature>
<dbReference type="SUPFAM" id="SSF53448">
    <property type="entry name" value="Nucleotide-diphospho-sugar transferases"/>
    <property type="match status" value="1"/>
</dbReference>
<proteinExistence type="predicted"/>
<evidence type="ECO:0000259" key="1">
    <source>
        <dbReference type="Pfam" id="PF00535"/>
    </source>
</evidence>
<name>A0A1S2VR62_9BACT</name>
<reference evidence="2 3" key="1">
    <citation type="submission" date="2016-10" db="EMBL/GenBank/DDBJ databases">
        <title>Arsenicibacter rosenii gen. nov., sp. nov., an efficient arsenic-methylating bacterium isolated from an arsenic-contaminated paddy soil.</title>
        <authorList>
            <person name="Huang K."/>
        </authorList>
    </citation>
    <scope>NUCLEOTIDE SEQUENCE [LARGE SCALE GENOMIC DNA]</scope>
    <source>
        <strain evidence="2 3">SM-1</strain>
    </source>
</reference>
<dbReference type="GO" id="GO:0016758">
    <property type="term" value="F:hexosyltransferase activity"/>
    <property type="evidence" value="ECO:0007669"/>
    <property type="project" value="UniProtKB-ARBA"/>
</dbReference>
<dbReference type="InterPro" id="IPR029044">
    <property type="entry name" value="Nucleotide-diphossugar_trans"/>
</dbReference>
<dbReference type="PANTHER" id="PTHR22916">
    <property type="entry name" value="GLYCOSYLTRANSFERASE"/>
    <property type="match status" value="1"/>
</dbReference>
<dbReference type="InterPro" id="IPR001173">
    <property type="entry name" value="Glyco_trans_2-like"/>
</dbReference>
<sequence length="312" mass="36147">MLKQTLLPNEVVICDDGSTDGTIDLLYQYKATAPFEVHIFRNPVQLGFNKNFEQVLGRCTRDLVFICDQDDYWMPEKLEVMAAFMAENPDAQIAFNNAFVADDELNNLHELFWLRVRFDEEAQQQWKNGEAMEVLLDGPRMMGCATVIRHGFIPKLIPIPTDIPKYIYDGCISLVGAAYDAIRFVDKPLQLYRTHNSQQIGVRAAPVPPRTRLRDRFTRPRAEKLEPLVFKRMQMEKIRQFLAGRVPENSPAMQQLTRKLAHYTMRSTLSTNRLQRIYPVLRDLQRGLYHRYADAATDWYSPYLAAIGDLLE</sequence>
<protein>
    <submittedName>
        <fullName evidence="2">Glycosyl transferase family 2</fullName>
    </submittedName>
</protein>
<organism evidence="2 3">
    <name type="scientific">Arsenicibacter rosenii</name>
    <dbReference type="NCBI Taxonomy" id="1750698"/>
    <lineage>
        <taxon>Bacteria</taxon>
        <taxon>Pseudomonadati</taxon>
        <taxon>Bacteroidota</taxon>
        <taxon>Cytophagia</taxon>
        <taxon>Cytophagales</taxon>
        <taxon>Spirosomataceae</taxon>
        <taxon>Arsenicibacter</taxon>
    </lineage>
</organism>
<keyword evidence="3" id="KW-1185">Reference proteome</keyword>
<dbReference type="EMBL" id="MORL01000001">
    <property type="protein sequence ID" value="OIN61269.1"/>
    <property type="molecule type" value="Genomic_DNA"/>
</dbReference>
<dbReference type="Pfam" id="PF00535">
    <property type="entry name" value="Glycos_transf_2"/>
    <property type="match status" value="1"/>
</dbReference>
<dbReference type="Proteomes" id="UP000181790">
    <property type="component" value="Unassembled WGS sequence"/>
</dbReference>
<dbReference type="PANTHER" id="PTHR22916:SF3">
    <property type="entry name" value="UDP-GLCNAC:BETAGAL BETA-1,3-N-ACETYLGLUCOSAMINYLTRANSFERASE-LIKE PROTEIN 1"/>
    <property type="match status" value="1"/>
</dbReference>
<keyword evidence="2" id="KW-0808">Transferase</keyword>
<evidence type="ECO:0000313" key="3">
    <source>
        <dbReference type="Proteomes" id="UP000181790"/>
    </source>
</evidence>
<accession>A0A1S2VR62</accession>
<comment type="caution">
    <text evidence="2">The sequence shown here is derived from an EMBL/GenBank/DDBJ whole genome shotgun (WGS) entry which is preliminary data.</text>
</comment>
<gene>
    <name evidence="2" type="ORF">BLX24_01370</name>
</gene>